<evidence type="ECO:0000256" key="2">
    <source>
        <dbReference type="SAM" id="SignalP"/>
    </source>
</evidence>
<dbReference type="InterPro" id="IPR001507">
    <property type="entry name" value="ZP_dom"/>
</dbReference>
<evidence type="ECO:0000256" key="1">
    <source>
        <dbReference type="SAM" id="Phobius"/>
    </source>
</evidence>
<proteinExistence type="predicted"/>
<name>A0A8S3STH7_MYTED</name>
<keyword evidence="1" id="KW-1133">Transmembrane helix</keyword>
<feature type="signal peptide" evidence="2">
    <location>
        <begin position="1"/>
        <end position="19"/>
    </location>
</feature>
<dbReference type="OrthoDB" id="6092582at2759"/>
<gene>
    <name evidence="4" type="ORF">MEDL_36186</name>
</gene>
<evidence type="ECO:0000259" key="3">
    <source>
        <dbReference type="PROSITE" id="PS51034"/>
    </source>
</evidence>
<keyword evidence="1" id="KW-0472">Membrane</keyword>
<evidence type="ECO:0000313" key="5">
    <source>
        <dbReference type="Proteomes" id="UP000683360"/>
    </source>
</evidence>
<dbReference type="PROSITE" id="PS51034">
    <property type="entry name" value="ZP_2"/>
    <property type="match status" value="1"/>
</dbReference>
<accession>A0A8S3STH7</accession>
<reference evidence="4" key="1">
    <citation type="submission" date="2021-03" db="EMBL/GenBank/DDBJ databases">
        <authorList>
            <person name="Bekaert M."/>
        </authorList>
    </citation>
    <scope>NUCLEOTIDE SEQUENCE</scope>
</reference>
<dbReference type="AlphaFoldDB" id="A0A8S3STH7"/>
<protein>
    <recommendedName>
        <fullName evidence="3">ZP domain-containing protein</fullName>
    </recommendedName>
</protein>
<dbReference type="Pfam" id="PF25272">
    <property type="entry name" value="VERL_C"/>
    <property type="match status" value="1"/>
</dbReference>
<feature type="transmembrane region" description="Helical" evidence="1">
    <location>
        <begin position="404"/>
        <end position="428"/>
    </location>
</feature>
<sequence>MAIVFLVLLISYAVPNILCNSLPDMVLNVYTTCAPDVNGTAHISVVADKAVDVLIDCRNHEVYNVSQTGPPEYYNTTVQYPENVTEPGCVFTKKANSNAYYATVEISYSDESGVRRVVDTYIVTCTYDTHNDSMSSVIEVSRSLVPTKQLQSHLGHTASSAFIMEVQDVLGRTITGNIGFRTKIRLVITMSGTAKEKGFKVVNCEGVTEGSSHKYSFLRSGCGDGYVLESDKGFVTDGLVARSPYFKSFMLYSSTSLSFQCTFNTCEENCDGDSCTQYYKGRRRRKRDGSHLGYISGVEDIKNEENKVRTSVIQVTGPHISKRPNTGLWSHSDKPLQSTILKPVKSSKTITVSKSYNNFKKDAVHGLQNNITRSDKLSNMFTKMFLPVQHQTKSSKKSFTHDQIGAIVGCSSFLLMIGLFLGITLWHIKQKNNIESQYRTLKVSDVSSLKVHLLDNDEE</sequence>
<dbReference type="Proteomes" id="UP000683360">
    <property type="component" value="Unassembled WGS sequence"/>
</dbReference>
<organism evidence="4 5">
    <name type="scientific">Mytilus edulis</name>
    <name type="common">Blue mussel</name>
    <dbReference type="NCBI Taxonomy" id="6550"/>
    <lineage>
        <taxon>Eukaryota</taxon>
        <taxon>Metazoa</taxon>
        <taxon>Spiralia</taxon>
        <taxon>Lophotrochozoa</taxon>
        <taxon>Mollusca</taxon>
        <taxon>Bivalvia</taxon>
        <taxon>Autobranchia</taxon>
        <taxon>Pteriomorphia</taxon>
        <taxon>Mytilida</taxon>
        <taxon>Mytiloidea</taxon>
        <taxon>Mytilidae</taxon>
        <taxon>Mytilinae</taxon>
        <taxon>Mytilus</taxon>
    </lineage>
</organism>
<evidence type="ECO:0000313" key="4">
    <source>
        <dbReference type="EMBL" id="CAG2222804.1"/>
    </source>
</evidence>
<feature type="chain" id="PRO_5035899516" description="ZP domain-containing protein" evidence="2">
    <location>
        <begin position="20"/>
        <end position="459"/>
    </location>
</feature>
<feature type="domain" description="ZP" evidence="3">
    <location>
        <begin position="32"/>
        <end position="282"/>
    </location>
</feature>
<comment type="caution">
    <text evidence="4">The sequence shown here is derived from an EMBL/GenBank/DDBJ whole genome shotgun (WGS) entry which is preliminary data.</text>
</comment>
<keyword evidence="5" id="KW-1185">Reference proteome</keyword>
<keyword evidence="1" id="KW-0812">Transmembrane</keyword>
<keyword evidence="2" id="KW-0732">Signal</keyword>
<dbReference type="InterPro" id="IPR057371">
    <property type="entry name" value="VERL_C"/>
</dbReference>
<dbReference type="EMBL" id="CAJPWZ010001767">
    <property type="protein sequence ID" value="CAG2222804.1"/>
    <property type="molecule type" value="Genomic_DNA"/>
</dbReference>